<dbReference type="InterPro" id="IPR036249">
    <property type="entry name" value="Thioredoxin-like_sf"/>
</dbReference>
<dbReference type="EMBL" id="JBHSUC010000024">
    <property type="protein sequence ID" value="MFC6363289.1"/>
    <property type="molecule type" value="Genomic_DNA"/>
</dbReference>
<dbReference type="InterPro" id="IPR004045">
    <property type="entry name" value="Glutathione_S-Trfase_N"/>
</dbReference>
<dbReference type="Proteomes" id="UP001596215">
    <property type="component" value="Unassembled WGS sequence"/>
</dbReference>
<dbReference type="RefSeq" id="WP_343877147.1">
    <property type="nucleotide sequence ID" value="NZ_BAAAFW010000057.1"/>
</dbReference>
<protein>
    <submittedName>
        <fullName evidence="2">Glutathione S-transferase</fullName>
    </submittedName>
</protein>
<dbReference type="Gene3D" id="1.20.1050.10">
    <property type="match status" value="1"/>
</dbReference>
<name>A0ABW1VR38_9GAMM</name>
<dbReference type="Gene3D" id="3.40.30.10">
    <property type="entry name" value="Glutaredoxin"/>
    <property type="match status" value="1"/>
</dbReference>
<dbReference type="SFLD" id="SFLDS00019">
    <property type="entry name" value="Glutathione_Transferase_(cytos"/>
    <property type="match status" value="1"/>
</dbReference>
<dbReference type="PANTHER" id="PTHR44051">
    <property type="entry name" value="GLUTATHIONE S-TRANSFERASE-RELATED"/>
    <property type="match status" value="1"/>
</dbReference>
<comment type="caution">
    <text evidence="2">The sequence shown here is derived from an EMBL/GenBank/DDBJ whole genome shotgun (WGS) entry which is preliminary data.</text>
</comment>
<proteinExistence type="predicted"/>
<sequence>MITLHHLNDSRSFRVHWLLLEAKIPHQVIYYQRDAVTQLAPESLKKVHPLGKSPVIELDGQIISESGAIIELLIERFAPGLRPPAGSPQYAEYYEWIHFAESSAMVPVLLRLFNSFETAAGTELRWTENYANNEFNKVFSYVNQQLSGRRYITGEAADGR</sequence>
<dbReference type="SUPFAM" id="SSF52833">
    <property type="entry name" value="Thioredoxin-like"/>
    <property type="match status" value="1"/>
</dbReference>
<dbReference type="InterPro" id="IPR036282">
    <property type="entry name" value="Glutathione-S-Trfase_C_sf"/>
</dbReference>
<dbReference type="CDD" id="cd03046">
    <property type="entry name" value="GST_N_GTT1_like"/>
    <property type="match status" value="1"/>
</dbReference>
<gene>
    <name evidence="2" type="ORF">ACFP73_14545</name>
</gene>
<organism evidence="2 3">
    <name type="scientific">Tatumella punctata</name>
    <dbReference type="NCBI Taxonomy" id="399969"/>
    <lineage>
        <taxon>Bacteria</taxon>
        <taxon>Pseudomonadati</taxon>
        <taxon>Pseudomonadota</taxon>
        <taxon>Gammaproteobacteria</taxon>
        <taxon>Enterobacterales</taxon>
        <taxon>Erwiniaceae</taxon>
        <taxon>Tatumella</taxon>
    </lineage>
</organism>
<accession>A0ABW1VR38</accession>
<evidence type="ECO:0000259" key="1">
    <source>
        <dbReference type="PROSITE" id="PS50404"/>
    </source>
</evidence>
<keyword evidence="3" id="KW-1185">Reference proteome</keyword>
<dbReference type="InterPro" id="IPR040079">
    <property type="entry name" value="Glutathione_S-Trfase"/>
</dbReference>
<evidence type="ECO:0000313" key="3">
    <source>
        <dbReference type="Proteomes" id="UP001596215"/>
    </source>
</evidence>
<dbReference type="Pfam" id="PF13417">
    <property type="entry name" value="GST_N_3"/>
    <property type="match status" value="1"/>
</dbReference>
<dbReference type="PROSITE" id="PS50404">
    <property type="entry name" value="GST_NTER"/>
    <property type="match status" value="1"/>
</dbReference>
<feature type="domain" description="GST N-terminal" evidence="1">
    <location>
        <begin position="1"/>
        <end position="81"/>
    </location>
</feature>
<reference evidence="3" key="1">
    <citation type="journal article" date="2019" name="Int. J. Syst. Evol. Microbiol.">
        <title>The Global Catalogue of Microorganisms (GCM) 10K type strain sequencing project: providing services to taxonomists for standard genome sequencing and annotation.</title>
        <authorList>
            <consortium name="The Broad Institute Genomics Platform"/>
            <consortium name="The Broad Institute Genome Sequencing Center for Infectious Disease"/>
            <person name="Wu L."/>
            <person name="Ma J."/>
        </authorList>
    </citation>
    <scope>NUCLEOTIDE SEQUENCE [LARGE SCALE GENOMIC DNA]</scope>
    <source>
        <strain evidence="3">CGMCC 4.1530</strain>
    </source>
</reference>
<dbReference type="SUPFAM" id="SSF47616">
    <property type="entry name" value="GST C-terminal domain-like"/>
    <property type="match status" value="1"/>
</dbReference>
<evidence type="ECO:0000313" key="2">
    <source>
        <dbReference type="EMBL" id="MFC6363289.1"/>
    </source>
</evidence>
<dbReference type="PANTHER" id="PTHR44051:SF9">
    <property type="entry name" value="GLUTATHIONE S-TRANSFERASE 1"/>
    <property type="match status" value="1"/>
</dbReference>
<dbReference type="SFLD" id="SFLDG00358">
    <property type="entry name" value="Main_(cytGST)"/>
    <property type="match status" value="1"/>
</dbReference>